<gene>
    <name evidence="1" type="ORF">DES31_1809</name>
</gene>
<accession>A0A420XEU7</accession>
<proteinExistence type="predicted"/>
<sequence length="30" mass="3385">MKFAKYSQNLTAFMAVLWLAGCTMQTNESV</sequence>
<evidence type="ECO:0000313" key="1">
    <source>
        <dbReference type="EMBL" id="RKR70804.1"/>
    </source>
</evidence>
<reference evidence="1 2" key="1">
    <citation type="submission" date="2018-10" db="EMBL/GenBank/DDBJ databases">
        <title>Genomic Encyclopedia of Type Strains, Phase IV (KMG-IV): sequencing the most valuable type-strain genomes for metagenomic binning, comparative biology and taxonomic classification.</title>
        <authorList>
            <person name="Goeker M."/>
        </authorList>
    </citation>
    <scope>NUCLEOTIDE SEQUENCE [LARGE SCALE GENOMIC DNA]</scope>
    <source>
        <strain evidence="1 2">DSM 23800</strain>
    </source>
</reference>
<name>A0A420XEU7_9PAST</name>
<dbReference type="EMBL" id="RBJC01000010">
    <property type="protein sequence ID" value="RKR70804.1"/>
    <property type="molecule type" value="Genomic_DNA"/>
</dbReference>
<dbReference type="Proteomes" id="UP000280099">
    <property type="component" value="Unassembled WGS sequence"/>
</dbReference>
<dbReference type="AlphaFoldDB" id="A0A420XEU7"/>
<evidence type="ECO:0000313" key="2">
    <source>
        <dbReference type="Proteomes" id="UP000280099"/>
    </source>
</evidence>
<protein>
    <submittedName>
        <fullName evidence="1">Uncharacterized protein</fullName>
    </submittedName>
</protein>
<keyword evidence="2" id="KW-1185">Reference proteome</keyword>
<dbReference type="PROSITE" id="PS51257">
    <property type="entry name" value="PROKAR_LIPOPROTEIN"/>
    <property type="match status" value="1"/>
</dbReference>
<organism evidence="1 2">
    <name type="scientific">Otariodibacter oris</name>
    <dbReference type="NCBI Taxonomy" id="1032623"/>
    <lineage>
        <taxon>Bacteria</taxon>
        <taxon>Pseudomonadati</taxon>
        <taxon>Pseudomonadota</taxon>
        <taxon>Gammaproteobacteria</taxon>
        <taxon>Pasteurellales</taxon>
        <taxon>Pasteurellaceae</taxon>
        <taxon>Otariodibacter</taxon>
    </lineage>
</organism>
<comment type="caution">
    <text evidence="1">The sequence shown here is derived from an EMBL/GenBank/DDBJ whole genome shotgun (WGS) entry which is preliminary data.</text>
</comment>